<proteinExistence type="predicted"/>
<evidence type="ECO:0000313" key="2">
    <source>
        <dbReference type="Proteomes" id="UP001152798"/>
    </source>
</evidence>
<accession>A0A9P0MVB7</accession>
<dbReference type="Proteomes" id="UP001152798">
    <property type="component" value="Chromosome 6"/>
</dbReference>
<keyword evidence="2" id="KW-1185">Reference proteome</keyword>
<dbReference type="AlphaFoldDB" id="A0A9P0MVB7"/>
<evidence type="ECO:0000313" key="1">
    <source>
        <dbReference type="EMBL" id="CAH1404861.1"/>
    </source>
</evidence>
<dbReference type="EMBL" id="OV725082">
    <property type="protein sequence ID" value="CAH1404861.1"/>
    <property type="molecule type" value="Genomic_DNA"/>
</dbReference>
<organism evidence="1 2">
    <name type="scientific">Nezara viridula</name>
    <name type="common">Southern green stink bug</name>
    <name type="synonym">Cimex viridulus</name>
    <dbReference type="NCBI Taxonomy" id="85310"/>
    <lineage>
        <taxon>Eukaryota</taxon>
        <taxon>Metazoa</taxon>
        <taxon>Ecdysozoa</taxon>
        <taxon>Arthropoda</taxon>
        <taxon>Hexapoda</taxon>
        <taxon>Insecta</taxon>
        <taxon>Pterygota</taxon>
        <taxon>Neoptera</taxon>
        <taxon>Paraneoptera</taxon>
        <taxon>Hemiptera</taxon>
        <taxon>Heteroptera</taxon>
        <taxon>Panheteroptera</taxon>
        <taxon>Pentatomomorpha</taxon>
        <taxon>Pentatomoidea</taxon>
        <taxon>Pentatomidae</taxon>
        <taxon>Pentatominae</taxon>
        <taxon>Nezara</taxon>
    </lineage>
</organism>
<gene>
    <name evidence="1" type="ORF">NEZAVI_LOCUS13190</name>
</gene>
<sequence>MNLMTFSLQSEHDALLESTLGHANPLESAIYAKSHPKRHAFSSDLQHPPSPEAMLQRTNDTGSATVLAASFSKNGRKN</sequence>
<reference evidence="1" key="1">
    <citation type="submission" date="2022-01" db="EMBL/GenBank/DDBJ databases">
        <authorList>
            <person name="King R."/>
        </authorList>
    </citation>
    <scope>NUCLEOTIDE SEQUENCE</scope>
</reference>
<protein>
    <submittedName>
        <fullName evidence="1">Uncharacterized protein</fullName>
    </submittedName>
</protein>
<name>A0A9P0MVB7_NEZVI</name>